<reference evidence="1 2" key="1">
    <citation type="submission" date="2023-10" db="EMBL/GenBank/DDBJ databases">
        <title>Complete genome sequence of a Sphingomonadaceae bacterium.</title>
        <authorList>
            <person name="Yan C."/>
        </authorList>
    </citation>
    <scope>NUCLEOTIDE SEQUENCE [LARGE SCALE GENOMIC DNA]</scope>
    <source>
        <strain evidence="1 2">SCSIO 66989</strain>
    </source>
</reference>
<evidence type="ECO:0000313" key="2">
    <source>
        <dbReference type="Proteomes" id="UP001302429"/>
    </source>
</evidence>
<proteinExistence type="predicted"/>
<dbReference type="Proteomes" id="UP001302429">
    <property type="component" value="Chromosome"/>
</dbReference>
<accession>A0AA97F7K0</accession>
<sequence>MGSATSKTDDENVITLEELAAYIALRREELSLPDLPRNSGKRRTESKKALLKTIKELGGEW</sequence>
<keyword evidence="2" id="KW-1185">Reference proteome</keyword>
<dbReference type="KEGG" id="acoa:RB602_13990"/>
<gene>
    <name evidence="1" type="ORF">RB602_13990</name>
</gene>
<organism evidence="1 2">
    <name type="scientific">Alterisphingorhabdus coralli</name>
    <dbReference type="NCBI Taxonomy" id="3071408"/>
    <lineage>
        <taxon>Bacteria</taxon>
        <taxon>Pseudomonadati</taxon>
        <taxon>Pseudomonadota</taxon>
        <taxon>Alphaproteobacteria</taxon>
        <taxon>Sphingomonadales</taxon>
        <taxon>Sphingomonadaceae</taxon>
        <taxon>Alterisphingorhabdus (ex Yan et al. 2024)</taxon>
    </lineage>
</organism>
<dbReference type="AlphaFoldDB" id="A0AA97F7K0"/>
<protein>
    <submittedName>
        <fullName evidence="1">Uncharacterized protein</fullName>
    </submittedName>
</protein>
<name>A0AA97F7K0_9SPHN</name>
<dbReference type="RefSeq" id="WP_317081388.1">
    <property type="nucleotide sequence ID" value="NZ_CP136594.1"/>
</dbReference>
<dbReference type="EMBL" id="CP136594">
    <property type="protein sequence ID" value="WOE74931.1"/>
    <property type="molecule type" value="Genomic_DNA"/>
</dbReference>
<evidence type="ECO:0000313" key="1">
    <source>
        <dbReference type="EMBL" id="WOE74931.1"/>
    </source>
</evidence>